<reference evidence="2" key="1">
    <citation type="journal article" date="2019" name="Int. J. Syst. Evol. Microbiol.">
        <title>The Global Catalogue of Microorganisms (GCM) 10K type strain sequencing project: providing services to taxonomists for standard genome sequencing and annotation.</title>
        <authorList>
            <consortium name="The Broad Institute Genomics Platform"/>
            <consortium name="The Broad Institute Genome Sequencing Center for Infectious Disease"/>
            <person name="Wu L."/>
            <person name="Ma J."/>
        </authorList>
    </citation>
    <scope>NUCLEOTIDE SEQUENCE [LARGE SCALE GENOMIC DNA]</scope>
    <source>
        <strain evidence="2">CGMCC 4.7357</strain>
    </source>
</reference>
<dbReference type="InterPro" id="IPR038312">
    <property type="entry name" value="DUF5063_sf"/>
</dbReference>
<dbReference type="EMBL" id="JBHSGO010000170">
    <property type="protein sequence ID" value="MFC4666068.1"/>
    <property type="molecule type" value="Genomic_DNA"/>
</dbReference>
<sequence length="220" mass="25257">MEEKEQSLFTSEVIDFARVGVDFATLTEQNRNASYPDFIDKMTKILPLLYIQTKLLPEYSYDSETDYAPVYVTEESYDNIRSSTEALLGQNDTFLTTQHEDMQYSDTPIGCSIAECLADIYQQVGDLLGTIREQDEMLLPSAIGRCLFYFHQYWGQRLTAALGALHSLCCLQVFGDEEEDCQENHIHEHEHGYHDDNCSCHHDNEHKDDCGCEDHCHCNC</sequence>
<organism evidence="1 2">
    <name type="scientific">Falsiporphyromonas endometrii</name>
    <dbReference type="NCBI Taxonomy" id="1387297"/>
    <lineage>
        <taxon>Bacteria</taxon>
        <taxon>Pseudomonadati</taxon>
        <taxon>Bacteroidota</taxon>
        <taxon>Bacteroidia</taxon>
        <taxon>Bacteroidales</taxon>
        <taxon>Porphyromonadaceae</taxon>
        <taxon>Falsiporphyromonas</taxon>
    </lineage>
</organism>
<comment type="caution">
    <text evidence="1">The sequence shown here is derived from an EMBL/GenBank/DDBJ whole genome shotgun (WGS) entry which is preliminary data.</text>
</comment>
<accession>A0ABV9K853</accession>
<dbReference type="Gene3D" id="1.20.120.1550">
    <property type="entry name" value="Protein of unknown function DUF5063"/>
    <property type="match status" value="1"/>
</dbReference>
<proteinExistence type="predicted"/>
<gene>
    <name evidence="1" type="ORF">ACFO3G_05575</name>
</gene>
<dbReference type="InterPro" id="IPR032025">
    <property type="entry name" value="DUF5063"/>
</dbReference>
<keyword evidence="2" id="KW-1185">Reference proteome</keyword>
<dbReference type="Pfam" id="PF16702">
    <property type="entry name" value="DUF5063"/>
    <property type="match status" value="1"/>
</dbReference>
<name>A0ABV9K853_9PORP</name>
<evidence type="ECO:0000313" key="2">
    <source>
        <dbReference type="Proteomes" id="UP001596020"/>
    </source>
</evidence>
<protein>
    <submittedName>
        <fullName evidence="1">DUF5063 domain-containing protein</fullName>
    </submittedName>
</protein>
<evidence type="ECO:0000313" key="1">
    <source>
        <dbReference type="EMBL" id="MFC4666068.1"/>
    </source>
</evidence>
<dbReference type="Proteomes" id="UP001596020">
    <property type="component" value="Unassembled WGS sequence"/>
</dbReference>
<dbReference type="RefSeq" id="WP_380078774.1">
    <property type="nucleotide sequence ID" value="NZ_JBHSGO010000170.1"/>
</dbReference>